<accession>A0AAD6QR84</accession>
<evidence type="ECO:0000313" key="2">
    <source>
        <dbReference type="Proteomes" id="UP001164929"/>
    </source>
</evidence>
<evidence type="ECO:0000313" key="1">
    <source>
        <dbReference type="EMBL" id="KAJ6995183.1"/>
    </source>
</evidence>
<sequence length="95" mass="10561">MGTAKELQLSMLGAIPPFVGMLDLEDFWRTKLPLFKAGAVHNKPIIGSSKVAIPFLVNSLKDLDHRTQIPSTTRCSLEALYNPYSISPSKHLHLF</sequence>
<organism evidence="1 2">
    <name type="scientific">Populus alba x Populus x berolinensis</name>
    <dbReference type="NCBI Taxonomy" id="444605"/>
    <lineage>
        <taxon>Eukaryota</taxon>
        <taxon>Viridiplantae</taxon>
        <taxon>Streptophyta</taxon>
        <taxon>Embryophyta</taxon>
        <taxon>Tracheophyta</taxon>
        <taxon>Spermatophyta</taxon>
        <taxon>Magnoliopsida</taxon>
        <taxon>eudicotyledons</taxon>
        <taxon>Gunneridae</taxon>
        <taxon>Pentapetalae</taxon>
        <taxon>rosids</taxon>
        <taxon>fabids</taxon>
        <taxon>Malpighiales</taxon>
        <taxon>Salicaceae</taxon>
        <taxon>Saliceae</taxon>
        <taxon>Populus</taxon>
    </lineage>
</organism>
<gene>
    <name evidence="1" type="ORF">NC653_017846</name>
</gene>
<name>A0AAD6QR84_9ROSI</name>
<dbReference type="EMBL" id="JAQIZT010000006">
    <property type="protein sequence ID" value="KAJ6995183.1"/>
    <property type="molecule type" value="Genomic_DNA"/>
</dbReference>
<comment type="caution">
    <text evidence="1">The sequence shown here is derived from an EMBL/GenBank/DDBJ whole genome shotgun (WGS) entry which is preliminary data.</text>
</comment>
<dbReference type="Proteomes" id="UP001164929">
    <property type="component" value="Chromosome 6"/>
</dbReference>
<dbReference type="AlphaFoldDB" id="A0AAD6QR84"/>
<reference evidence="1" key="1">
    <citation type="journal article" date="2023" name="Mol. Ecol. Resour.">
        <title>Chromosome-level genome assembly of a triploid poplar Populus alba 'Berolinensis'.</title>
        <authorList>
            <person name="Chen S."/>
            <person name="Yu Y."/>
            <person name="Wang X."/>
            <person name="Wang S."/>
            <person name="Zhang T."/>
            <person name="Zhou Y."/>
            <person name="He R."/>
            <person name="Meng N."/>
            <person name="Wang Y."/>
            <person name="Liu W."/>
            <person name="Liu Z."/>
            <person name="Liu J."/>
            <person name="Guo Q."/>
            <person name="Huang H."/>
            <person name="Sederoff R.R."/>
            <person name="Wang G."/>
            <person name="Qu G."/>
            <person name="Chen S."/>
        </authorList>
    </citation>
    <scope>NUCLEOTIDE SEQUENCE</scope>
    <source>
        <strain evidence="1">SC-2020</strain>
    </source>
</reference>
<proteinExistence type="predicted"/>
<protein>
    <submittedName>
        <fullName evidence="1">Uncharacterized protein</fullName>
    </submittedName>
</protein>
<keyword evidence="2" id="KW-1185">Reference proteome</keyword>